<organism evidence="1 2">
    <name type="scientific">Salix purpurea</name>
    <name type="common">Purple osier willow</name>
    <dbReference type="NCBI Taxonomy" id="77065"/>
    <lineage>
        <taxon>Eukaryota</taxon>
        <taxon>Viridiplantae</taxon>
        <taxon>Streptophyta</taxon>
        <taxon>Embryophyta</taxon>
        <taxon>Tracheophyta</taxon>
        <taxon>Spermatophyta</taxon>
        <taxon>Magnoliopsida</taxon>
        <taxon>eudicotyledons</taxon>
        <taxon>Gunneridae</taxon>
        <taxon>Pentapetalae</taxon>
        <taxon>rosids</taxon>
        <taxon>fabids</taxon>
        <taxon>Malpighiales</taxon>
        <taxon>Salicaceae</taxon>
        <taxon>Saliceae</taxon>
        <taxon>Salix</taxon>
    </lineage>
</organism>
<accession>A0A9Q0WLQ5</accession>
<proteinExistence type="predicted"/>
<protein>
    <submittedName>
        <fullName evidence="1">Uncharacterized protein</fullName>
    </submittedName>
</protein>
<dbReference type="Proteomes" id="UP001151532">
    <property type="component" value="Chromosome 11"/>
</dbReference>
<gene>
    <name evidence="1" type="ORF">OIU79_020389</name>
</gene>
<dbReference type="Gene3D" id="2.120.10.80">
    <property type="entry name" value="Kelch-type beta propeller"/>
    <property type="match status" value="1"/>
</dbReference>
<comment type="caution">
    <text evidence="1">The sequence shown here is derived from an EMBL/GenBank/DDBJ whole genome shotgun (WGS) entry which is preliminary data.</text>
</comment>
<keyword evidence="2" id="KW-1185">Reference proteome</keyword>
<dbReference type="SUPFAM" id="SSF117281">
    <property type="entry name" value="Kelch motif"/>
    <property type="match status" value="1"/>
</dbReference>
<dbReference type="InterPro" id="IPR015915">
    <property type="entry name" value="Kelch-typ_b-propeller"/>
</dbReference>
<name>A0A9Q0WLQ5_SALPP</name>
<evidence type="ECO:0000313" key="2">
    <source>
        <dbReference type="Proteomes" id="UP001151532"/>
    </source>
</evidence>
<reference evidence="1" key="1">
    <citation type="submission" date="2022-11" db="EMBL/GenBank/DDBJ databases">
        <authorList>
            <person name="Hyden B.L."/>
            <person name="Feng K."/>
            <person name="Yates T."/>
            <person name="Jawdy S."/>
            <person name="Smart L.B."/>
            <person name="Muchero W."/>
        </authorList>
    </citation>
    <scope>NUCLEOTIDE SEQUENCE</scope>
    <source>
        <tissue evidence="1">Shoot tip</tissue>
    </source>
</reference>
<evidence type="ECO:0000313" key="1">
    <source>
        <dbReference type="EMBL" id="KAJ6769531.1"/>
    </source>
</evidence>
<dbReference type="OrthoDB" id="1702718at2759"/>
<sequence length="142" mass="15897">MGKRSRINDCSLLDPLNLRAGARLGHTDFVVSGGRADPSNILNGVWVLNAPKMDWKLVQCTDNVFPPRHQKAASAVGLNIYVFTLTFNNFAILSSLHVLNTENLQWKGLSIMGNNHVLFVLTQWWHDSYFQGYNGNRALGDL</sequence>
<reference evidence="1" key="2">
    <citation type="journal article" date="2023" name="Int. J. Mol. Sci.">
        <title>De Novo Assembly and Annotation of 11 Diverse Shrub Willow (Salix) Genomes Reveals Novel Gene Organization in Sex-Linked Regions.</title>
        <authorList>
            <person name="Hyden B."/>
            <person name="Feng K."/>
            <person name="Yates T.B."/>
            <person name="Jawdy S."/>
            <person name="Cereghino C."/>
            <person name="Smart L.B."/>
            <person name="Muchero W."/>
        </authorList>
    </citation>
    <scope>NUCLEOTIDE SEQUENCE</scope>
    <source>
        <tissue evidence="1">Shoot tip</tissue>
    </source>
</reference>
<dbReference type="EMBL" id="JAPFFK010000003">
    <property type="protein sequence ID" value="KAJ6769531.1"/>
    <property type="molecule type" value="Genomic_DNA"/>
</dbReference>
<dbReference type="AlphaFoldDB" id="A0A9Q0WLQ5"/>